<proteinExistence type="predicted"/>
<dbReference type="Gramene" id="PGSC0003DMT400094225">
    <property type="protein sequence ID" value="PGSC0003DMT400094225"/>
    <property type="gene ID" value="PGSC0003DMG400043796"/>
</dbReference>
<dbReference type="InParanoid" id="M1DTP3"/>
<protein>
    <recommendedName>
        <fullName evidence="3">Polyprotein protein</fullName>
    </recommendedName>
</protein>
<evidence type="ECO:0000313" key="2">
    <source>
        <dbReference type="Proteomes" id="UP000011115"/>
    </source>
</evidence>
<accession>M1DTP3</accession>
<name>M1DTP3_SOLTU</name>
<dbReference type="PaxDb" id="4113-PGSC0003DMT400094225"/>
<sequence length="202" mass="21234">MKIVNTESPPPEIHLSTPTIGPSAIYIATVTHADLLGSSDAARSPKPTIVAADSRLLLTRASLLRMGQLALYVDRRAANLEASVPDIIRIALTDAVTPLSTTIDALAERIASTEVSMVFGTVETPDIPKVPLITTGHGDGREHIADPEPKAEIDEQIFEEVTADDITETEEIMINAIVRASLAKSPIAGSSGAGSSGGHFGY</sequence>
<organism evidence="1 2">
    <name type="scientific">Solanum tuberosum</name>
    <name type="common">Potato</name>
    <dbReference type="NCBI Taxonomy" id="4113"/>
    <lineage>
        <taxon>Eukaryota</taxon>
        <taxon>Viridiplantae</taxon>
        <taxon>Streptophyta</taxon>
        <taxon>Embryophyta</taxon>
        <taxon>Tracheophyta</taxon>
        <taxon>Spermatophyta</taxon>
        <taxon>Magnoliopsida</taxon>
        <taxon>eudicotyledons</taxon>
        <taxon>Gunneridae</taxon>
        <taxon>Pentapetalae</taxon>
        <taxon>asterids</taxon>
        <taxon>lamiids</taxon>
        <taxon>Solanales</taxon>
        <taxon>Solanaceae</taxon>
        <taxon>Solanoideae</taxon>
        <taxon>Solaneae</taxon>
        <taxon>Solanum</taxon>
    </lineage>
</organism>
<dbReference type="HOGENOM" id="CLU_029307_2_1_1"/>
<evidence type="ECO:0008006" key="3">
    <source>
        <dbReference type="Google" id="ProtNLM"/>
    </source>
</evidence>
<dbReference type="Proteomes" id="UP000011115">
    <property type="component" value="Unassembled WGS sequence"/>
</dbReference>
<evidence type="ECO:0000313" key="1">
    <source>
        <dbReference type="EnsemblPlants" id="PGSC0003DMT400094225"/>
    </source>
</evidence>
<dbReference type="EnsemblPlants" id="PGSC0003DMT400094225">
    <property type="protein sequence ID" value="PGSC0003DMT400094225"/>
    <property type="gene ID" value="PGSC0003DMG400043796"/>
</dbReference>
<dbReference type="AlphaFoldDB" id="M1DTP3"/>
<reference evidence="2" key="1">
    <citation type="journal article" date="2011" name="Nature">
        <title>Genome sequence and analysis of the tuber crop potato.</title>
        <authorList>
            <consortium name="The Potato Genome Sequencing Consortium"/>
        </authorList>
    </citation>
    <scope>NUCLEOTIDE SEQUENCE [LARGE SCALE GENOMIC DNA]</scope>
    <source>
        <strain evidence="2">cv. DM1-3 516 R44</strain>
    </source>
</reference>
<keyword evidence="2" id="KW-1185">Reference proteome</keyword>
<reference evidence="1" key="2">
    <citation type="submission" date="2015-06" db="UniProtKB">
        <authorList>
            <consortium name="EnsemblPlants"/>
        </authorList>
    </citation>
    <scope>IDENTIFICATION</scope>
    <source>
        <strain evidence="1">DM1-3 516 R44</strain>
    </source>
</reference>